<sequence>LRTLKHIKNGGKTINYMSIEDAIKLIPSGSTIYPANFAGTPAELLKEVCRQVESGRLNKVHFLSVMIEGGAPWDDPKFYDKITSNTMFATGSNRKLIQSGHGDYTPMLLSEIAKYYRDFRVDLDVAMATISPPDEHGNCSLGIAGDCSVEAMRNAKIIIGEEIPTMPRTFGDTQVHASQFDAIVKTNRPMFAAPDPKPGATPDPDAAKIGKMIAEELIEDESTLQIGIGAITDAACGFLKNHKNLGIHTELLSDGMVELMKQGVITNACKTVDPGLSVTSLAYGTNAFYKYINNNPVFRMLLTFIVFFHYSYMPSYATAILHMNYSTRAVFVCLGFRSAAYTNDPAVIQKNHKMVSINACIEIDLTGQVASDSIGTRIYSGIGGQLDYVYGASSAPGGKAIMALESTTGKGATKIVPFLNKGAGVVATRGNIQYVVTEYGIADLWGKSLRQRAYQLINLAHPNHRESLEKSAFEMLKCMPSP</sequence>
<dbReference type="GO" id="GO:0005739">
    <property type="term" value="C:mitochondrion"/>
    <property type="evidence" value="ECO:0007669"/>
    <property type="project" value="TreeGrafter"/>
</dbReference>
<evidence type="ECO:0000313" key="4">
    <source>
        <dbReference type="WBParaSite" id="ASIM_0001742601-mRNA-1"/>
    </source>
</evidence>
<dbReference type="Gene3D" id="3.30.750.70">
    <property type="entry name" value="4-hydroxybutyrate coenzyme like domains"/>
    <property type="match status" value="1"/>
</dbReference>
<dbReference type="PANTHER" id="PTHR21432:SF13">
    <property type="entry name" value="ACETYL-COA HYDROLASE"/>
    <property type="match status" value="1"/>
</dbReference>
<dbReference type="SUPFAM" id="SSF100950">
    <property type="entry name" value="NagB/RpiA/CoA transferase-like"/>
    <property type="match status" value="2"/>
</dbReference>
<dbReference type="WBParaSite" id="ASIM_0001742601-mRNA-1">
    <property type="protein sequence ID" value="ASIM_0001742601-mRNA-1"/>
    <property type="gene ID" value="ASIM_0001742601"/>
</dbReference>
<dbReference type="Gene3D" id="3.40.1080.10">
    <property type="entry name" value="Glutaconate Coenzyme A-transferase"/>
    <property type="match status" value="1"/>
</dbReference>
<dbReference type="AlphaFoldDB" id="A0A0M3K8Y5"/>
<dbReference type="GO" id="GO:0008775">
    <property type="term" value="F:acetate CoA-transferase activity"/>
    <property type="evidence" value="ECO:0007669"/>
    <property type="project" value="InterPro"/>
</dbReference>
<dbReference type="InterPro" id="IPR038460">
    <property type="entry name" value="AcetylCoA_hyd_C_sf"/>
</dbReference>
<comment type="similarity">
    <text evidence="1">Belongs to the acetyl-CoA hydrolase/transferase family.</text>
</comment>
<dbReference type="InterPro" id="IPR026888">
    <property type="entry name" value="AcetylCoA_hyd_C"/>
</dbReference>
<dbReference type="Gene3D" id="3.40.1080.20">
    <property type="entry name" value="Acetyl-CoA hydrolase/transferase C-terminal domain"/>
    <property type="match status" value="1"/>
</dbReference>
<dbReference type="InterPro" id="IPR003702">
    <property type="entry name" value="ActCoA_hydro_N"/>
</dbReference>
<dbReference type="InterPro" id="IPR037171">
    <property type="entry name" value="NagB/RpiA_transferase-like"/>
</dbReference>
<evidence type="ECO:0000259" key="3">
    <source>
        <dbReference type="Pfam" id="PF13336"/>
    </source>
</evidence>
<dbReference type="InterPro" id="IPR046433">
    <property type="entry name" value="ActCoA_hydro"/>
</dbReference>
<name>A0A0M3K8Y5_ANISI</name>
<feature type="domain" description="Acetyl-CoA hydrolase/transferase C-terminal" evidence="3">
    <location>
        <begin position="336"/>
        <end position="472"/>
    </location>
</feature>
<organism evidence="4">
    <name type="scientific">Anisakis simplex</name>
    <name type="common">Herring worm</name>
    <dbReference type="NCBI Taxonomy" id="6269"/>
    <lineage>
        <taxon>Eukaryota</taxon>
        <taxon>Metazoa</taxon>
        <taxon>Ecdysozoa</taxon>
        <taxon>Nematoda</taxon>
        <taxon>Chromadorea</taxon>
        <taxon>Rhabditida</taxon>
        <taxon>Spirurina</taxon>
        <taxon>Ascaridomorpha</taxon>
        <taxon>Ascaridoidea</taxon>
        <taxon>Anisakidae</taxon>
        <taxon>Anisakis</taxon>
        <taxon>Anisakis simplex complex</taxon>
    </lineage>
</organism>
<protein>
    <submittedName>
        <fullName evidence="4">Acetyl-CoA hydrolase</fullName>
    </submittedName>
</protein>
<proteinExistence type="inferred from homology"/>
<dbReference type="GO" id="GO:0006083">
    <property type="term" value="P:acetate metabolic process"/>
    <property type="evidence" value="ECO:0007669"/>
    <property type="project" value="InterPro"/>
</dbReference>
<feature type="domain" description="Acetyl-CoA hydrolase/transferase N-terminal" evidence="2">
    <location>
        <begin position="19"/>
        <end position="187"/>
    </location>
</feature>
<dbReference type="Pfam" id="PF02550">
    <property type="entry name" value="AcetylCoA_hydro"/>
    <property type="match status" value="1"/>
</dbReference>
<accession>A0A0M3K8Y5</accession>
<dbReference type="Pfam" id="PF13336">
    <property type="entry name" value="AcetylCoA_hyd_C"/>
    <property type="match status" value="1"/>
</dbReference>
<reference evidence="4" key="1">
    <citation type="submission" date="2017-02" db="UniProtKB">
        <authorList>
            <consortium name="WormBaseParasite"/>
        </authorList>
    </citation>
    <scope>IDENTIFICATION</scope>
</reference>
<dbReference type="PANTHER" id="PTHR21432">
    <property type="entry name" value="ACETYL-COA HYDROLASE-RELATED"/>
    <property type="match status" value="1"/>
</dbReference>
<evidence type="ECO:0000259" key="2">
    <source>
        <dbReference type="Pfam" id="PF02550"/>
    </source>
</evidence>
<evidence type="ECO:0000256" key="1">
    <source>
        <dbReference type="ARBA" id="ARBA00009632"/>
    </source>
</evidence>